<gene>
    <name evidence="2" type="ORF">WY13_02605</name>
</gene>
<organism evidence="2 3">
    <name type="scientific">Clostridium ljungdahlii</name>
    <dbReference type="NCBI Taxonomy" id="1538"/>
    <lineage>
        <taxon>Bacteria</taxon>
        <taxon>Bacillati</taxon>
        <taxon>Bacillota</taxon>
        <taxon>Clostridia</taxon>
        <taxon>Eubacteriales</taxon>
        <taxon>Clostridiaceae</taxon>
        <taxon>Clostridium</taxon>
    </lineage>
</organism>
<protein>
    <submittedName>
        <fullName evidence="2">Uncharacterized protein</fullName>
    </submittedName>
</protein>
<sequence>MLLSQKLKEQLRKEFMPLKNLKIFSNASALNIKINFLKSLPKGIRGTCSMILDFMECRVNTDDNNSNYMIVYASQKEIANELGYTREYMSHCISRMSESSLCPFVKVRQGLNKANYYIMQKKKEMLELLKQIFQAQQEELKAKNEKNQGS</sequence>
<accession>A0A162KVN5</accession>
<keyword evidence="1" id="KW-0175">Coiled coil</keyword>
<name>A0A162KVN5_9CLOT</name>
<evidence type="ECO:0000256" key="1">
    <source>
        <dbReference type="SAM" id="Coils"/>
    </source>
</evidence>
<comment type="caution">
    <text evidence="2">The sequence shown here is derived from an EMBL/GenBank/DDBJ whole genome shotgun (WGS) entry which is preliminary data.</text>
</comment>
<dbReference type="EMBL" id="LITT01000035">
    <property type="protein sequence ID" value="OAA84706.1"/>
    <property type="molecule type" value="Genomic_DNA"/>
</dbReference>
<reference evidence="2 3" key="1">
    <citation type="journal article" date="2015" name="Biotechnol. Bioeng.">
        <title>Genome sequence and phenotypic characterization of Caulobacter segnis.</title>
        <authorList>
            <person name="Patel S."/>
            <person name="Fletcher B."/>
            <person name="Scott D.C."/>
            <person name="Ely B."/>
        </authorList>
    </citation>
    <scope>NUCLEOTIDE SEQUENCE [LARGE SCALE GENOMIC DNA]</scope>
    <source>
        <strain evidence="2 3">ERI-2</strain>
    </source>
</reference>
<feature type="coiled-coil region" evidence="1">
    <location>
        <begin position="118"/>
        <end position="146"/>
    </location>
</feature>
<dbReference type="Proteomes" id="UP000077407">
    <property type="component" value="Unassembled WGS sequence"/>
</dbReference>
<evidence type="ECO:0000313" key="3">
    <source>
        <dbReference type="Proteomes" id="UP000077407"/>
    </source>
</evidence>
<evidence type="ECO:0000313" key="2">
    <source>
        <dbReference type="EMBL" id="OAA84706.1"/>
    </source>
</evidence>
<proteinExistence type="predicted"/>
<dbReference type="AlphaFoldDB" id="A0A162KVN5"/>
<dbReference type="RefSeq" id="WP_242866488.1">
    <property type="nucleotide sequence ID" value="NZ_LITT01000035.1"/>
</dbReference>
<dbReference type="PATRIC" id="fig|1538.10.peg.2500"/>